<dbReference type="RefSeq" id="WP_021840816.1">
    <property type="nucleotide sequence ID" value="NZ_CACRUX010000041.1"/>
</dbReference>
<dbReference type="GO" id="GO:0046872">
    <property type="term" value="F:metal ion binding"/>
    <property type="evidence" value="ECO:0007669"/>
    <property type="project" value="InterPro"/>
</dbReference>
<dbReference type="AlphaFoldDB" id="A0A6N3B6I1"/>
<evidence type="ECO:0000259" key="2">
    <source>
        <dbReference type="Pfam" id="PF16656"/>
    </source>
</evidence>
<dbReference type="InterPro" id="IPR008963">
    <property type="entry name" value="Purple_acid_Pase-like_N"/>
</dbReference>
<name>A0A6N3B6I1_9FIRM</name>
<dbReference type="SUPFAM" id="SSF49363">
    <property type="entry name" value="Purple acid phosphatase, N-terminal domain"/>
    <property type="match status" value="1"/>
</dbReference>
<dbReference type="InterPro" id="IPR015914">
    <property type="entry name" value="PAPs_N"/>
</dbReference>
<keyword evidence="1" id="KW-0472">Membrane</keyword>
<feature type="transmembrane region" description="Helical" evidence="1">
    <location>
        <begin position="6"/>
        <end position="28"/>
    </location>
</feature>
<reference evidence="3" key="1">
    <citation type="submission" date="2019-11" db="EMBL/GenBank/DDBJ databases">
        <authorList>
            <person name="Feng L."/>
        </authorList>
    </citation>
    <scope>NUCLEOTIDE SEQUENCE</scope>
    <source>
        <strain evidence="3">VrattiLFYP33</strain>
    </source>
</reference>
<accession>A0A6N3B6I1</accession>
<evidence type="ECO:0000313" key="3">
    <source>
        <dbReference type="EMBL" id="VYT97386.1"/>
    </source>
</evidence>
<dbReference type="Gene3D" id="2.60.40.380">
    <property type="entry name" value="Purple acid phosphatase-like, N-terminal"/>
    <property type="match status" value="1"/>
</dbReference>
<organism evidence="3">
    <name type="scientific">Veillonella ratti</name>
    <dbReference type="NCBI Taxonomy" id="103892"/>
    <lineage>
        <taxon>Bacteria</taxon>
        <taxon>Bacillati</taxon>
        <taxon>Bacillota</taxon>
        <taxon>Negativicutes</taxon>
        <taxon>Veillonellales</taxon>
        <taxon>Veillonellaceae</taxon>
        <taxon>Veillonella</taxon>
    </lineage>
</organism>
<evidence type="ECO:0000256" key="1">
    <source>
        <dbReference type="SAM" id="Phobius"/>
    </source>
</evidence>
<gene>
    <name evidence="3" type="ORF">VRLFYP33_00924</name>
</gene>
<protein>
    <recommendedName>
        <fullName evidence="2">Purple acid phosphatase N-terminal domain-containing protein</fullName>
    </recommendedName>
</protein>
<dbReference type="Pfam" id="PF16656">
    <property type="entry name" value="Pur_ac_phosph_N"/>
    <property type="match status" value="1"/>
</dbReference>
<keyword evidence="1" id="KW-0812">Transmembrane</keyword>
<feature type="domain" description="Purple acid phosphatase N-terminal" evidence="2">
    <location>
        <begin position="65"/>
        <end position="148"/>
    </location>
</feature>
<dbReference type="EMBL" id="CACRUX010000041">
    <property type="protein sequence ID" value="VYT97386.1"/>
    <property type="molecule type" value="Genomic_DNA"/>
</dbReference>
<sequence length="208" mass="23582">MKRTGFVVAVFLIGIIVILGGWLLGIIGRDDGRTLGERLDAAYHAYMPMSGTKPLYIRQLVGPDMGTKRTILWETTEFEANAVVVYKLKGEADSEAKTLWATTDKIRENQTTRYVYRVDLCDLEPNQEYVFQVGKQGHTDGEWHSFSTHKMDKMSFLETNKPQSWVIPKTSGSVQIVGVKKYDTHFCLHGPNHDCPDVHPNTLICYDI</sequence>
<dbReference type="GO" id="GO:0003993">
    <property type="term" value="F:acid phosphatase activity"/>
    <property type="evidence" value="ECO:0007669"/>
    <property type="project" value="InterPro"/>
</dbReference>
<keyword evidence="1" id="KW-1133">Transmembrane helix</keyword>
<proteinExistence type="predicted"/>